<name>A0AAV7JDS7_9METZ</name>
<sequence>MVSNIIYRAIPFPVEEVLTDSLPDNDTFHQYSSQLLVQADRPTDSIPLDDLSICNLSTESLTSEIAYVCIDSSDSLEKEAPSNVVNLNKRKAKPKRVKKQLNCNTIDPIKRVPLDVVYGNSLLENTMDIKPNSNSTEKDKETPVFLSVTDMIDFEQHSKPDNSLRKKNVSNSNKQKRMFEQKKVQNGKSSRTPNPKLILGNSINFNNNLHKPEYSKFTRIARLRIRRLSLKTPELKLQKLVICRHSNYNCSEFKRRVPMLNLKRVLQLSSPY</sequence>
<organism evidence="2 3">
    <name type="scientific">Oopsacas minuta</name>
    <dbReference type="NCBI Taxonomy" id="111878"/>
    <lineage>
        <taxon>Eukaryota</taxon>
        <taxon>Metazoa</taxon>
        <taxon>Porifera</taxon>
        <taxon>Hexactinellida</taxon>
        <taxon>Hexasterophora</taxon>
        <taxon>Lyssacinosida</taxon>
        <taxon>Leucopsacidae</taxon>
        <taxon>Oopsacas</taxon>
    </lineage>
</organism>
<dbReference type="EMBL" id="JAKMXF010000350">
    <property type="protein sequence ID" value="KAI6646891.1"/>
    <property type="molecule type" value="Genomic_DNA"/>
</dbReference>
<dbReference type="Proteomes" id="UP001165289">
    <property type="component" value="Unassembled WGS sequence"/>
</dbReference>
<evidence type="ECO:0000313" key="3">
    <source>
        <dbReference type="Proteomes" id="UP001165289"/>
    </source>
</evidence>
<gene>
    <name evidence="2" type="ORF">LOD99_9083</name>
</gene>
<evidence type="ECO:0000256" key="1">
    <source>
        <dbReference type="SAM" id="MobiDB-lite"/>
    </source>
</evidence>
<feature type="compositionally biased region" description="Polar residues" evidence="1">
    <location>
        <begin position="184"/>
        <end position="193"/>
    </location>
</feature>
<dbReference type="AlphaFoldDB" id="A0AAV7JDS7"/>
<comment type="caution">
    <text evidence="2">The sequence shown here is derived from an EMBL/GenBank/DDBJ whole genome shotgun (WGS) entry which is preliminary data.</text>
</comment>
<feature type="region of interest" description="Disordered" evidence="1">
    <location>
        <begin position="156"/>
        <end position="195"/>
    </location>
</feature>
<keyword evidence="3" id="KW-1185">Reference proteome</keyword>
<reference evidence="2 3" key="1">
    <citation type="journal article" date="2023" name="BMC Biol.">
        <title>The compact genome of the sponge Oopsacas minuta (Hexactinellida) is lacking key metazoan core genes.</title>
        <authorList>
            <person name="Santini S."/>
            <person name="Schenkelaars Q."/>
            <person name="Jourda C."/>
            <person name="Duchesne M."/>
            <person name="Belahbib H."/>
            <person name="Rocher C."/>
            <person name="Selva M."/>
            <person name="Riesgo A."/>
            <person name="Vervoort M."/>
            <person name="Leys S.P."/>
            <person name="Kodjabachian L."/>
            <person name="Le Bivic A."/>
            <person name="Borchiellini C."/>
            <person name="Claverie J.M."/>
            <person name="Renard E."/>
        </authorList>
    </citation>
    <scope>NUCLEOTIDE SEQUENCE [LARGE SCALE GENOMIC DNA]</scope>
    <source>
        <strain evidence="2">SPO-2</strain>
    </source>
</reference>
<proteinExistence type="predicted"/>
<evidence type="ECO:0000313" key="2">
    <source>
        <dbReference type="EMBL" id="KAI6646891.1"/>
    </source>
</evidence>
<accession>A0AAV7JDS7</accession>
<protein>
    <submittedName>
        <fullName evidence="2">Uncharacterized protein</fullName>
    </submittedName>
</protein>